<feature type="compositionally biased region" description="Polar residues" evidence="4">
    <location>
        <begin position="76"/>
        <end position="94"/>
    </location>
</feature>
<dbReference type="Proteomes" id="UP000094043">
    <property type="component" value="Chromosome 6"/>
</dbReference>
<dbReference type="GO" id="GO:0003723">
    <property type="term" value="F:RNA binding"/>
    <property type="evidence" value="ECO:0007669"/>
    <property type="project" value="TreeGrafter"/>
</dbReference>
<proteinExistence type="inferred from homology"/>
<feature type="compositionally biased region" description="Basic and acidic residues" evidence="4">
    <location>
        <begin position="149"/>
        <end position="186"/>
    </location>
</feature>
<comment type="similarity">
    <text evidence="2">Belongs to the SURF6 family.</text>
</comment>
<feature type="compositionally biased region" description="Basic residues" evidence="4">
    <location>
        <begin position="294"/>
        <end position="304"/>
    </location>
</feature>
<feature type="region of interest" description="Disordered" evidence="4">
    <location>
        <begin position="44"/>
        <end position="116"/>
    </location>
</feature>
<keyword evidence="6" id="KW-1185">Reference proteome</keyword>
<feature type="compositionally biased region" description="Basic and acidic residues" evidence="4">
    <location>
        <begin position="259"/>
        <end position="291"/>
    </location>
</feature>
<sequence length="367" mass="41303">MAVNSTAEDLKHSLEKHDAAFTALLSLIPAQYYIAPDPEVADSKWMKNKKRKTGEEIKENKKKAKQIKQAKFDPANNVSTTEALAQISSKNSTSLKEEAADTASSAINPLPPSASISELRAKLQARLQTFRRKRNADDPDDDAFVTSRDALEEERRKKRGEMRDRRRNERKEERRREKEAKAEKKTKANAGSEDVKAKTAKTQLIVPQITNNEDSLSFPAISLPSKFGDKSATALKKIANPSQALDHLDRHKSKLASMPEDKRKEIEEKEKWAKAEERAKGGKVADSEKILKNAVKRKEKTKAKSAKEWSERKRELEKSQAIAIKKRTDNIAKRAQDRRDKKSGVSNKGKGPKKGRPGFEGKKKGKK</sequence>
<dbReference type="PANTHER" id="PTHR14369">
    <property type="entry name" value="SURFEIT LOCUS PROTEIN 6"/>
    <property type="match status" value="1"/>
</dbReference>
<evidence type="ECO:0000256" key="2">
    <source>
        <dbReference type="ARBA" id="ARBA00005904"/>
    </source>
</evidence>
<organism evidence="5 6">
    <name type="scientific">Cryptococcus depauperatus CBS 7841</name>
    <dbReference type="NCBI Taxonomy" id="1295531"/>
    <lineage>
        <taxon>Eukaryota</taxon>
        <taxon>Fungi</taxon>
        <taxon>Dikarya</taxon>
        <taxon>Basidiomycota</taxon>
        <taxon>Agaricomycotina</taxon>
        <taxon>Tremellomycetes</taxon>
        <taxon>Tremellales</taxon>
        <taxon>Cryptococcaceae</taxon>
        <taxon>Cryptococcus</taxon>
    </lineage>
</organism>
<dbReference type="VEuPathDB" id="FungiDB:L203_02051"/>
<accession>A0A1E3INL5</accession>
<evidence type="ECO:0000313" key="6">
    <source>
        <dbReference type="Proteomes" id="UP000094043"/>
    </source>
</evidence>
<reference evidence="5" key="1">
    <citation type="submission" date="2016-06" db="EMBL/GenBank/DDBJ databases">
        <authorList>
            <person name="Cuomo C."/>
            <person name="Litvintseva A."/>
            <person name="Heitman J."/>
            <person name="Chen Y."/>
            <person name="Sun S."/>
            <person name="Springer D."/>
            <person name="Dromer F."/>
            <person name="Young S."/>
            <person name="Zeng Q."/>
            <person name="Chapman S."/>
            <person name="Gujja S."/>
            <person name="Saif S."/>
            <person name="Birren B."/>
        </authorList>
    </citation>
    <scope>NUCLEOTIDE SEQUENCE</scope>
    <source>
        <strain evidence="5">CBS 7841</strain>
    </source>
</reference>
<feature type="compositionally biased region" description="Basic and acidic residues" evidence="4">
    <location>
        <begin position="305"/>
        <end position="318"/>
    </location>
</feature>
<dbReference type="KEGG" id="cdep:91088958"/>
<dbReference type="InterPro" id="IPR029190">
    <property type="entry name" value="Rrp14/SURF6_C"/>
</dbReference>
<protein>
    <submittedName>
        <fullName evidence="5">Uncharacterized protein</fullName>
    </submittedName>
</protein>
<dbReference type="RefSeq" id="XP_066070223.1">
    <property type="nucleotide sequence ID" value="XM_066214126.1"/>
</dbReference>
<feature type="region of interest" description="Disordered" evidence="4">
    <location>
        <begin position="243"/>
        <end position="367"/>
    </location>
</feature>
<keyword evidence="3" id="KW-0539">Nucleus</keyword>
<reference evidence="5" key="2">
    <citation type="journal article" date="2022" name="Elife">
        <title>Obligate sexual reproduction of a homothallic fungus closely related to the Cryptococcus pathogenic species complex.</title>
        <authorList>
            <person name="Passer A.R."/>
            <person name="Clancey S.A."/>
            <person name="Shea T."/>
            <person name="David-Palma M."/>
            <person name="Averette A.F."/>
            <person name="Boekhout T."/>
            <person name="Porcel B.M."/>
            <person name="Nowrousian M."/>
            <person name="Cuomo C.A."/>
            <person name="Sun S."/>
            <person name="Heitman J."/>
            <person name="Coelho M.A."/>
        </authorList>
    </citation>
    <scope>NUCLEOTIDE SEQUENCE</scope>
    <source>
        <strain evidence="5">CBS 7841</strain>
    </source>
</reference>
<dbReference type="GeneID" id="91088958"/>
<dbReference type="GO" id="GO:0042274">
    <property type="term" value="P:ribosomal small subunit biogenesis"/>
    <property type="evidence" value="ECO:0007669"/>
    <property type="project" value="TreeGrafter"/>
</dbReference>
<dbReference type="GO" id="GO:0042273">
    <property type="term" value="P:ribosomal large subunit biogenesis"/>
    <property type="evidence" value="ECO:0007669"/>
    <property type="project" value="TreeGrafter"/>
</dbReference>
<dbReference type="PANTHER" id="PTHR14369:SF0">
    <property type="entry name" value="SURFEIT LOCUS PROTEIN 6"/>
    <property type="match status" value="1"/>
</dbReference>
<evidence type="ECO:0000256" key="3">
    <source>
        <dbReference type="ARBA" id="ARBA00023242"/>
    </source>
</evidence>
<dbReference type="AlphaFoldDB" id="A0A1E3INL5"/>
<dbReference type="Pfam" id="PF04935">
    <property type="entry name" value="SURF6"/>
    <property type="match status" value="1"/>
</dbReference>
<comment type="subcellular location">
    <subcellularLocation>
        <location evidence="1">Nucleus</location>
    </subcellularLocation>
</comment>
<evidence type="ECO:0000256" key="4">
    <source>
        <dbReference type="SAM" id="MobiDB-lite"/>
    </source>
</evidence>
<feature type="compositionally biased region" description="Basic and acidic residues" evidence="4">
    <location>
        <begin position="326"/>
        <end position="343"/>
    </location>
</feature>
<feature type="compositionally biased region" description="Basic and acidic residues" evidence="4">
    <location>
        <begin position="357"/>
        <end position="367"/>
    </location>
</feature>
<dbReference type="InterPro" id="IPR007019">
    <property type="entry name" value="SURF6"/>
</dbReference>
<dbReference type="Pfam" id="PF15459">
    <property type="entry name" value="RRP14"/>
    <property type="match status" value="1"/>
</dbReference>
<evidence type="ECO:0000256" key="1">
    <source>
        <dbReference type="ARBA" id="ARBA00004123"/>
    </source>
</evidence>
<gene>
    <name evidence="5" type="ORF">L203_104748</name>
</gene>
<feature type="region of interest" description="Disordered" evidence="4">
    <location>
        <begin position="130"/>
        <end position="199"/>
    </location>
</feature>
<dbReference type="GO" id="GO:0005730">
    <property type="term" value="C:nucleolus"/>
    <property type="evidence" value="ECO:0007669"/>
    <property type="project" value="TreeGrafter"/>
</dbReference>
<dbReference type="OrthoDB" id="444809at2759"/>
<evidence type="ECO:0000313" key="5">
    <source>
        <dbReference type="EMBL" id="WVN89523.1"/>
    </source>
</evidence>
<dbReference type="InterPro" id="IPR029188">
    <property type="entry name" value="Rrp14_N"/>
</dbReference>
<name>A0A1E3INL5_9TREE</name>
<reference evidence="5" key="3">
    <citation type="submission" date="2024-01" db="EMBL/GenBank/DDBJ databases">
        <authorList>
            <person name="Coelho M.A."/>
            <person name="David-Palma M."/>
            <person name="Shea T."/>
            <person name="Sun S."/>
            <person name="Cuomo C.A."/>
            <person name="Heitman J."/>
        </authorList>
    </citation>
    <scope>NUCLEOTIDE SEQUENCE</scope>
    <source>
        <strain evidence="5">CBS 7841</strain>
    </source>
</reference>
<dbReference type="GO" id="GO:0003677">
    <property type="term" value="F:DNA binding"/>
    <property type="evidence" value="ECO:0007669"/>
    <property type="project" value="TreeGrafter"/>
</dbReference>
<dbReference type="EMBL" id="CP143789">
    <property type="protein sequence ID" value="WVN89523.1"/>
    <property type="molecule type" value="Genomic_DNA"/>
</dbReference>